<feature type="transmembrane region" description="Helical" evidence="1">
    <location>
        <begin position="27"/>
        <end position="44"/>
    </location>
</feature>
<reference evidence="2 3" key="1">
    <citation type="journal article" date="2013" name="Mol. Microbiol.">
        <title>Long tail fibres of the novel broad-host-range T-even bacteriophage S16 specifically recognize Salmonella OmpC.</title>
        <authorList>
            <person name="Marti R."/>
            <person name="Zurfluh K."/>
            <person name="Hagens S."/>
            <person name="Pianezzi J."/>
            <person name="Klumpp J."/>
            <person name="Loessner M.J."/>
        </authorList>
    </citation>
    <scope>NUCLEOTIDE SEQUENCE [LARGE SCALE GENOMIC DNA]</scope>
</reference>
<dbReference type="Proteomes" id="UP000011284">
    <property type="component" value="Segment"/>
</dbReference>
<sequence length="47" mass="5163">MLTLLIAAVWFGLAIYTAVTRESSFVAQFVAQLTLGLVLVITAFKQF</sequence>
<keyword evidence="3" id="KW-1185">Reference proteome</keyword>
<dbReference type="OrthoDB" id="40321at10239"/>
<keyword evidence="1" id="KW-0812">Transmembrane</keyword>
<dbReference type="RefSeq" id="YP_007501303.1">
    <property type="nucleotide sequence ID" value="NC_020416.1"/>
</dbReference>
<keyword evidence="1" id="KW-0472">Membrane</keyword>
<name>M1HDM0_BPS16</name>
<organism evidence="2 3">
    <name type="scientific">Salmonella phage S16</name>
    <name type="common">Salmonella phage vB_SenM-S16</name>
    <dbReference type="NCBI Taxonomy" id="1087482"/>
    <lineage>
        <taxon>Viruses</taxon>
        <taxon>Duplodnaviria</taxon>
        <taxon>Heunggongvirae</taxon>
        <taxon>Uroviricota</taxon>
        <taxon>Caudoviricetes</taxon>
        <taxon>Pantevenvirales</taxon>
        <taxon>Straboviridae</taxon>
        <taxon>Tevenvirinae</taxon>
        <taxon>Gelderlandvirus</taxon>
        <taxon>Gelderlandvirus s16</taxon>
    </lineage>
</organism>
<proteinExistence type="predicted"/>
<evidence type="ECO:0000256" key="1">
    <source>
        <dbReference type="SAM" id="Phobius"/>
    </source>
</evidence>
<dbReference type="KEGG" id="vg:14675503"/>
<protein>
    <submittedName>
        <fullName evidence="2">Uncharacterized protein</fullName>
    </submittedName>
</protein>
<dbReference type="EMBL" id="HQ331142">
    <property type="protein sequence ID" value="AGE48221.1"/>
    <property type="molecule type" value="Genomic_DNA"/>
</dbReference>
<keyword evidence="1" id="KW-1133">Transmembrane helix</keyword>
<evidence type="ECO:0000313" key="2">
    <source>
        <dbReference type="EMBL" id="AGE48221.1"/>
    </source>
</evidence>
<organismHost>
    <name type="scientific">Salmonella enterica</name>
    <name type="common">Salmonella choleraesuis</name>
    <dbReference type="NCBI Taxonomy" id="28901"/>
</organismHost>
<accession>M1HDM0</accession>
<evidence type="ECO:0000313" key="3">
    <source>
        <dbReference type="Proteomes" id="UP000011284"/>
    </source>
</evidence>
<dbReference type="GeneID" id="14675503"/>